<proteinExistence type="predicted"/>
<dbReference type="OrthoDB" id="195398at2157"/>
<name>A0A8J8C2K9_9EURY</name>
<feature type="region of interest" description="Disordered" evidence="1">
    <location>
        <begin position="1"/>
        <end position="29"/>
    </location>
</feature>
<dbReference type="RefSeq" id="WP_162316347.1">
    <property type="nucleotide sequence ID" value="NZ_JAHQXF010000001.1"/>
</dbReference>
<evidence type="ECO:0000256" key="1">
    <source>
        <dbReference type="SAM" id="MobiDB-lite"/>
    </source>
</evidence>
<keyword evidence="4" id="KW-1185">Reference proteome</keyword>
<organism evidence="3 4">
    <name type="scientific">Haloarcula limicola</name>
    <dbReference type="NCBI Taxonomy" id="1429915"/>
    <lineage>
        <taxon>Archaea</taxon>
        <taxon>Methanobacteriati</taxon>
        <taxon>Methanobacteriota</taxon>
        <taxon>Stenosarchaea group</taxon>
        <taxon>Halobacteria</taxon>
        <taxon>Halobacteriales</taxon>
        <taxon>Haloarculaceae</taxon>
        <taxon>Haloarcula</taxon>
    </lineage>
</organism>
<dbReference type="Pfam" id="PF00293">
    <property type="entry name" value="NUDIX"/>
    <property type="match status" value="1"/>
</dbReference>
<dbReference type="EMBL" id="JAHQXF010000001">
    <property type="protein sequence ID" value="MBV0923202.1"/>
    <property type="molecule type" value="Genomic_DNA"/>
</dbReference>
<protein>
    <submittedName>
        <fullName evidence="3">NUDIX domain-containing protein</fullName>
    </submittedName>
</protein>
<dbReference type="SUPFAM" id="SSF55811">
    <property type="entry name" value="Nudix"/>
    <property type="match status" value="1"/>
</dbReference>
<dbReference type="Proteomes" id="UP000766550">
    <property type="component" value="Unassembled WGS sequence"/>
</dbReference>
<reference evidence="3 4" key="1">
    <citation type="submission" date="2021-06" db="EMBL/GenBank/DDBJ databases">
        <title>New haloarchaea isolates fom saline soil.</title>
        <authorList>
            <person name="Duran-Viseras A."/>
            <person name="Sanchez-Porro C.S."/>
            <person name="Ventosa A."/>
        </authorList>
    </citation>
    <scope>NUCLEOTIDE SEQUENCE [LARGE SCALE GENOMIC DNA]</scope>
    <source>
        <strain evidence="3 4">JCM 183640</strain>
    </source>
</reference>
<gene>
    <name evidence="3" type="ORF">KTS45_03225</name>
</gene>
<comment type="caution">
    <text evidence="3">The sequence shown here is derived from an EMBL/GenBank/DDBJ whole genome shotgun (WGS) entry which is preliminary data.</text>
</comment>
<feature type="domain" description="Nudix hydrolase" evidence="2">
    <location>
        <begin position="53"/>
        <end position="159"/>
    </location>
</feature>
<dbReference type="Gene3D" id="3.90.79.10">
    <property type="entry name" value="Nucleoside Triphosphate Pyrophosphohydrolase"/>
    <property type="match status" value="1"/>
</dbReference>
<evidence type="ECO:0000259" key="2">
    <source>
        <dbReference type="Pfam" id="PF00293"/>
    </source>
</evidence>
<sequence>MTTAPTDYPSVPDHLTDPEPLRGDVPFHEESDVVDEAVLDRLDELDDMAPVGVTNDDREVLVMRVTDDCRWKIPSSAVAPGEDYAEAARQWVENNVGLDVELDGVVGVWRYEAQSAGGDRTATRNFVVFGASPANEDGGGKLPADGVDAADAAAEVGWFTELPDGAEAVPGTDLFFE</sequence>
<dbReference type="InterPro" id="IPR000086">
    <property type="entry name" value="NUDIX_hydrolase_dom"/>
</dbReference>
<dbReference type="AlphaFoldDB" id="A0A8J8C2K9"/>
<evidence type="ECO:0000313" key="3">
    <source>
        <dbReference type="EMBL" id="MBV0923202.1"/>
    </source>
</evidence>
<feature type="compositionally biased region" description="Basic and acidic residues" evidence="1">
    <location>
        <begin position="14"/>
        <end position="29"/>
    </location>
</feature>
<accession>A0A8J8C2K9</accession>
<evidence type="ECO:0000313" key="4">
    <source>
        <dbReference type="Proteomes" id="UP000766550"/>
    </source>
</evidence>
<dbReference type="InterPro" id="IPR015797">
    <property type="entry name" value="NUDIX_hydrolase-like_dom_sf"/>
</dbReference>